<keyword evidence="2" id="KW-1185">Reference proteome</keyword>
<organism evidence="2 3">
    <name type="scientific">Acrobeloides nanus</name>
    <dbReference type="NCBI Taxonomy" id="290746"/>
    <lineage>
        <taxon>Eukaryota</taxon>
        <taxon>Metazoa</taxon>
        <taxon>Ecdysozoa</taxon>
        <taxon>Nematoda</taxon>
        <taxon>Chromadorea</taxon>
        <taxon>Rhabditida</taxon>
        <taxon>Tylenchina</taxon>
        <taxon>Cephalobomorpha</taxon>
        <taxon>Cephaloboidea</taxon>
        <taxon>Cephalobidae</taxon>
        <taxon>Acrobeloides</taxon>
    </lineage>
</organism>
<dbReference type="AlphaFoldDB" id="A0A914CBX1"/>
<sequence length="66" mass="7669">MNAHDKKRSQKSLNKHRNILHNGQRARRSLILDRRSSCQPDNLEAKKKCLFLQQNSSSNNRILPCA</sequence>
<reference evidence="3" key="1">
    <citation type="submission" date="2022-11" db="UniProtKB">
        <authorList>
            <consortium name="WormBaseParasite"/>
        </authorList>
    </citation>
    <scope>IDENTIFICATION</scope>
</reference>
<dbReference type="Proteomes" id="UP000887540">
    <property type="component" value="Unplaced"/>
</dbReference>
<protein>
    <submittedName>
        <fullName evidence="3">Uncharacterized protein</fullName>
    </submittedName>
</protein>
<evidence type="ECO:0000313" key="2">
    <source>
        <dbReference type="Proteomes" id="UP000887540"/>
    </source>
</evidence>
<evidence type="ECO:0000256" key="1">
    <source>
        <dbReference type="SAM" id="MobiDB-lite"/>
    </source>
</evidence>
<evidence type="ECO:0000313" key="3">
    <source>
        <dbReference type="WBParaSite" id="ACRNAN_Path_790.g2988.t1"/>
    </source>
</evidence>
<dbReference type="WBParaSite" id="ACRNAN_Path_790.g2988.t1">
    <property type="protein sequence ID" value="ACRNAN_Path_790.g2988.t1"/>
    <property type="gene ID" value="ACRNAN_Path_790.g2988"/>
</dbReference>
<accession>A0A914CBX1</accession>
<feature type="region of interest" description="Disordered" evidence="1">
    <location>
        <begin position="1"/>
        <end position="27"/>
    </location>
</feature>
<name>A0A914CBX1_9BILA</name>
<proteinExistence type="predicted"/>